<sequence>MGLETPAMTAQVSLSSSPGINTMDASAPASASASGRPWSRIRNGLRLLRLLRRCDVDVDIGFELDFDDELPFSAATATTTIDLDGESGLALGTSSDKNIVRPSTRVASGSSSTSPGS</sequence>
<feature type="region of interest" description="Disordered" evidence="1">
    <location>
        <begin position="1"/>
        <end position="36"/>
    </location>
</feature>
<dbReference type="EMBL" id="JAACJJ010000028">
    <property type="protein sequence ID" value="KAF5320754.1"/>
    <property type="molecule type" value="Genomic_DNA"/>
</dbReference>
<feature type="compositionally biased region" description="Low complexity" evidence="1">
    <location>
        <begin position="25"/>
        <end position="34"/>
    </location>
</feature>
<evidence type="ECO:0000313" key="2">
    <source>
        <dbReference type="EMBL" id="KAF5320754.1"/>
    </source>
</evidence>
<keyword evidence="3" id="KW-1185">Reference proteome</keyword>
<dbReference type="AlphaFoldDB" id="A0A8H5BCL2"/>
<proteinExistence type="predicted"/>
<protein>
    <submittedName>
        <fullName evidence="2">Uncharacterized protein</fullName>
    </submittedName>
</protein>
<organism evidence="2 3">
    <name type="scientific">Psilocybe cf. subviscida</name>
    <dbReference type="NCBI Taxonomy" id="2480587"/>
    <lineage>
        <taxon>Eukaryota</taxon>
        <taxon>Fungi</taxon>
        <taxon>Dikarya</taxon>
        <taxon>Basidiomycota</taxon>
        <taxon>Agaricomycotina</taxon>
        <taxon>Agaricomycetes</taxon>
        <taxon>Agaricomycetidae</taxon>
        <taxon>Agaricales</taxon>
        <taxon>Agaricineae</taxon>
        <taxon>Strophariaceae</taxon>
        <taxon>Psilocybe</taxon>
    </lineage>
</organism>
<dbReference type="Proteomes" id="UP000567179">
    <property type="component" value="Unassembled WGS sequence"/>
</dbReference>
<comment type="caution">
    <text evidence="2">The sequence shown here is derived from an EMBL/GenBank/DDBJ whole genome shotgun (WGS) entry which is preliminary data.</text>
</comment>
<evidence type="ECO:0000256" key="1">
    <source>
        <dbReference type="SAM" id="MobiDB-lite"/>
    </source>
</evidence>
<name>A0A8H5BCL2_9AGAR</name>
<accession>A0A8H5BCL2</accession>
<evidence type="ECO:0000313" key="3">
    <source>
        <dbReference type="Proteomes" id="UP000567179"/>
    </source>
</evidence>
<feature type="compositionally biased region" description="Low complexity" evidence="1">
    <location>
        <begin position="101"/>
        <end position="117"/>
    </location>
</feature>
<feature type="compositionally biased region" description="Polar residues" evidence="1">
    <location>
        <begin position="8"/>
        <end position="24"/>
    </location>
</feature>
<reference evidence="2 3" key="1">
    <citation type="journal article" date="2020" name="ISME J.">
        <title>Uncovering the hidden diversity of litter-decomposition mechanisms in mushroom-forming fungi.</title>
        <authorList>
            <person name="Floudas D."/>
            <person name="Bentzer J."/>
            <person name="Ahren D."/>
            <person name="Johansson T."/>
            <person name="Persson P."/>
            <person name="Tunlid A."/>
        </authorList>
    </citation>
    <scope>NUCLEOTIDE SEQUENCE [LARGE SCALE GENOMIC DNA]</scope>
    <source>
        <strain evidence="2 3">CBS 101986</strain>
    </source>
</reference>
<gene>
    <name evidence="2" type="ORF">D9619_000002</name>
</gene>
<feature type="region of interest" description="Disordered" evidence="1">
    <location>
        <begin position="85"/>
        <end position="117"/>
    </location>
</feature>